<comment type="caution">
    <text evidence="5">The sequence shown here is derived from an EMBL/GenBank/DDBJ whole genome shotgun (WGS) entry which is preliminary data.</text>
</comment>
<dbReference type="AlphaFoldDB" id="A0A8S3YXS4"/>
<dbReference type="SMART" id="SM00110">
    <property type="entry name" value="C1Q"/>
    <property type="match status" value="1"/>
</dbReference>
<dbReference type="EMBL" id="CAJHNH020000805">
    <property type="protein sequence ID" value="CAG5119970.1"/>
    <property type="molecule type" value="Genomic_DNA"/>
</dbReference>
<dbReference type="PRINTS" id="PR00007">
    <property type="entry name" value="COMPLEMNTC1Q"/>
</dbReference>
<dbReference type="InterPro" id="IPR008983">
    <property type="entry name" value="Tumour_necrosis_fac-like_dom"/>
</dbReference>
<feature type="domain" description="C1q" evidence="4">
    <location>
        <begin position="1"/>
        <end position="130"/>
    </location>
</feature>
<gene>
    <name evidence="5" type="ORF">CUNI_LOCUS5528</name>
</gene>
<accession>A0A8S3YXS4</accession>
<evidence type="ECO:0000256" key="2">
    <source>
        <dbReference type="ARBA" id="ARBA00022525"/>
    </source>
</evidence>
<sequence length="130" mass="14093">IVLFSASLDRDTPVAINTIVRYTNVITNFGNAYNPITGVFTAPRTGGYVFHIHGLSAPGKGFWICLYHNDRCTYKAHGSAAGSWETGGNTVGLRVKSGEKVYVKSTYQSTFLYSDGENLYGTFTGYSVGS</sequence>
<dbReference type="InterPro" id="IPR050822">
    <property type="entry name" value="Cerebellin_Synaptic_Org"/>
</dbReference>
<keyword evidence="3" id="KW-0732">Signal</keyword>
<dbReference type="Gene3D" id="2.60.120.40">
    <property type="match status" value="1"/>
</dbReference>
<dbReference type="PROSITE" id="PS50871">
    <property type="entry name" value="C1Q"/>
    <property type="match status" value="1"/>
</dbReference>
<evidence type="ECO:0000313" key="6">
    <source>
        <dbReference type="Proteomes" id="UP000678393"/>
    </source>
</evidence>
<dbReference type="SUPFAM" id="SSF49842">
    <property type="entry name" value="TNF-like"/>
    <property type="match status" value="1"/>
</dbReference>
<proteinExistence type="predicted"/>
<dbReference type="InterPro" id="IPR001073">
    <property type="entry name" value="C1q_dom"/>
</dbReference>
<name>A0A8S3YXS4_9EUPU</name>
<dbReference type="Pfam" id="PF00386">
    <property type="entry name" value="C1q"/>
    <property type="match status" value="1"/>
</dbReference>
<dbReference type="PANTHER" id="PTHR22923:SF64">
    <property type="entry name" value="C1Q-RELATED FACTOR"/>
    <property type="match status" value="1"/>
</dbReference>
<keyword evidence="6" id="KW-1185">Reference proteome</keyword>
<dbReference type="GO" id="GO:0005576">
    <property type="term" value="C:extracellular region"/>
    <property type="evidence" value="ECO:0007669"/>
    <property type="project" value="UniProtKB-SubCell"/>
</dbReference>
<dbReference type="Proteomes" id="UP000678393">
    <property type="component" value="Unassembled WGS sequence"/>
</dbReference>
<evidence type="ECO:0000256" key="3">
    <source>
        <dbReference type="ARBA" id="ARBA00022729"/>
    </source>
</evidence>
<keyword evidence="2" id="KW-0964">Secreted</keyword>
<reference evidence="5" key="1">
    <citation type="submission" date="2021-04" db="EMBL/GenBank/DDBJ databases">
        <authorList>
            <consortium name="Molecular Ecology Group"/>
        </authorList>
    </citation>
    <scope>NUCLEOTIDE SEQUENCE</scope>
</reference>
<evidence type="ECO:0000259" key="4">
    <source>
        <dbReference type="PROSITE" id="PS50871"/>
    </source>
</evidence>
<protein>
    <recommendedName>
        <fullName evidence="4">C1q domain-containing protein</fullName>
    </recommendedName>
</protein>
<dbReference type="OrthoDB" id="6154955at2759"/>
<dbReference type="PANTHER" id="PTHR22923">
    <property type="entry name" value="CEREBELLIN-RELATED"/>
    <property type="match status" value="1"/>
</dbReference>
<organism evidence="5 6">
    <name type="scientific">Candidula unifasciata</name>
    <dbReference type="NCBI Taxonomy" id="100452"/>
    <lineage>
        <taxon>Eukaryota</taxon>
        <taxon>Metazoa</taxon>
        <taxon>Spiralia</taxon>
        <taxon>Lophotrochozoa</taxon>
        <taxon>Mollusca</taxon>
        <taxon>Gastropoda</taxon>
        <taxon>Heterobranchia</taxon>
        <taxon>Euthyneura</taxon>
        <taxon>Panpulmonata</taxon>
        <taxon>Eupulmonata</taxon>
        <taxon>Stylommatophora</taxon>
        <taxon>Helicina</taxon>
        <taxon>Helicoidea</taxon>
        <taxon>Geomitridae</taxon>
        <taxon>Candidula</taxon>
    </lineage>
</organism>
<evidence type="ECO:0000313" key="5">
    <source>
        <dbReference type="EMBL" id="CAG5119970.1"/>
    </source>
</evidence>
<feature type="non-terminal residue" evidence="5">
    <location>
        <position position="130"/>
    </location>
</feature>
<evidence type="ECO:0000256" key="1">
    <source>
        <dbReference type="ARBA" id="ARBA00004613"/>
    </source>
</evidence>
<comment type="subcellular location">
    <subcellularLocation>
        <location evidence="1">Secreted</location>
    </subcellularLocation>
</comment>